<keyword evidence="1" id="KW-0732">Signal</keyword>
<comment type="caution">
    <text evidence="2">The sequence shown here is derived from an EMBL/GenBank/DDBJ whole genome shotgun (WGS) entry which is preliminary data.</text>
</comment>
<sequence>MKLLKTKLAVLLAASCLMVPSVINAATDTEEASYYTYENGVVHTLVNGFLVPGRYLNVDEDTVAVYIPGGVGIIAVDKDTVLPWGSVVLE</sequence>
<dbReference type="RefSeq" id="WP_068663721.1">
    <property type="nucleotide sequence ID" value="NZ_LYPB01000058.1"/>
</dbReference>
<evidence type="ECO:0000313" key="2">
    <source>
        <dbReference type="EMBL" id="OAS19323.1"/>
    </source>
</evidence>
<proteinExistence type="predicted"/>
<protein>
    <submittedName>
        <fullName evidence="2">Uncharacterized protein</fullName>
    </submittedName>
</protein>
<keyword evidence="3" id="KW-1185">Reference proteome</keyword>
<feature type="chain" id="PRO_5008278045" evidence="1">
    <location>
        <begin position="26"/>
        <end position="90"/>
    </location>
</feature>
<evidence type="ECO:0000313" key="3">
    <source>
        <dbReference type="Proteomes" id="UP000078454"/>
    </source>
</evidence>
<organism evidence="2 3">
    <name type="scientific">Paenibacillus oryzisoli</name>
    <dbReference type="NCBI Taxonomy" id="1850517"/>
    <lineage>
        <taxon>Bacteria</taxon>
        <taxon>Bacillati</taxon>
        <taxon>Bacillota</taxon>
        <taxon>Bacilli</taxon>
        <taxon>Bacillales</taxon>
        <taxon>Paenibacillaceae</taxon>
        <taxon>Paenibacillus</taxon>
    </lineage>
</organism>
<dbReference type="OrthoDB" id="2626705at2"/>
<reference evidence="2 3" key="1">
    <citation type="submission" date="2016-05" db="EMBL/GenBank/DDBJ databases">
        <title>Paenibacillus sp. 1ZS3-15 nov., isolated from the rhizosphere soil.</title>
        <authorList>
            <person name="Zhang X.X."/>
            <person name="Zhang J."/>
        </authorList>
    </citation>
    <scope>NUCLEOTIDE SEQUENCE [LARGE SCALE GENOMIC DNA]</scope>
    <source>
        <strain evidence="2 3">1ZS3-15</strain>
    </source>
</reference>
<dbReference type="EMBL" id="LYPB01000058">
    <property type="protein sequence ID" value="OAS19323.1"/>
    <property type="molecule type" value="Genomic_DNA"/>
</dbReference>
<gene>
    <name evidence="2" type="ORF">A8708_26810</name>
</gene>
<feature type="signal peptide" evidence="1">
    <location>
        <begin position="1"/>
        <end position="25"/>
    </location>
</feature>
<name>A0A198AEF5_9BACL</name>
<accession>A0A198AEF5</accession>
<dbReference type="AlphaFoldDB" id="A0A198AEF5"/>
<dbReference type="Proteomes" id="UP000078454">
    <property type="component" value="Unassembled WGS sequence"/>
</dbReference>
<evidence type="ECO:0000256" key="1">
    <source>
        <dbReference type="SAM" id="SignalP"/>
    </source>
</evidence>